<proteinExistence type="predicted"/>
<comment type="caution">
    <text evidence="1">The sequence shown here is derived from an EMBL/GenBank/DDBJ whole genome shotgun (WGS) entry which is preliminary data.</text>
</comment>
<evidence type="ECO:0000313" key="2">
    <source>
        <dbReference type="Proteomes" id="UP000270224"/>
    </source>
</evidence>
<evidence type="ECO:0000313" key="1">
    <source>
        <dbReference type="EMBL" id="ROI09173.1"/>
    </source>
</evidence>
<gene>
    <name evidence="1" type="ORF">EGI11_07115</name>
</gene>
<dbReference type="AlphaFoldDB" id="A0A3N0WW20"/>
<protein>
    <submittedName>
        <fullName evidence="1">Uncharacterized protein</fullName>
    </submittedName>
</protein>
<reference evidence="2" key="1">
    <citation type="submission" date="2018-11" db="EMBL/GenBank/DDBJ databases">
        <title>Proposal to divide the Flavobacteriaceae and reorganize its genera based on Amino Acid Identity values calculated from whole genome sequences.</title>
        <authorList>
            <person name="Nicholson A.C."/>
            <person name="Gulvik C.A."/>
            <person name="Whitney A.M."/>
            <person name="Humrighouse B.W."/>
            <person name="Bell M."/>
            <person name="Holmes B."/>
            <person name="Steigerwalt A."/>
            <person name="Villarma A."/>
            <person name="Sheth M."/>
            <person name="Batra D."/>
            <person name="Pryor J."/>
            <person name="Bernardet J.-F."/>
            <person name="Hugo C."/>
            <person name="Kampfer P."/>
            <person name="Newman J."/>
            <person name="Mcquiston J.R."/>
        </authorList>
    </citation>
    <scope>NUCLEOTIDE SEQUENCE [LARGE SCALE GENOMIC DNA]</scope>
    <source>
        <strain evidence="2">H3056</strain>
    </source>
</reference>
<reference evidence="2" key="2">
    <citation type="submission" date="2018-11" db="EMBL/GenBank/DDBJ databases">
        <title>Proposal to divide the Flavobacteriaceae and reorganize its genera based on Amino Acid Identity values calculated from whole genome sequences.</title>
        <authorList>
            <person name="Nicholson A.C."/>
            <person name="Gulvik C.A."/>
            <person name="Whitney A.M."/>
            <person name="Humrighouse B.W."/>
            <person name="Bell M."/>
            <person name="Holmens B."/>
            <person name="Steigerwalt A."/>
            <person name="Villarma A."/>
            <person name="Sheth M."/>
            <person name="Batra D."/>
            <person name="Pryor J."/>
            <person name="Bernardet J.-F."/>
            <person name="Hugo C."/>
            <person name="Kampfer P."/>
            <person name="Newman J."/>
            <person name="Mcquiston J.R."/>
        </authorList>
    </citation>
    <scope>NUCLEOTIDE SEQUENCE [LARGE SCALE GENOMIC DNA]</scope>
    <source>
        <strain evidence="2">H3056</strain>
    </source>
</reference>
<sequence length="86" mass="9845">MKAEFLGAGNLLWLRRTTSLGLHFIFCSAALRKRMPFQSGLGFVLICKNQLIKKIHQFIFDGIFILEKSGVLAANFFTHEKIFLQL</sequence>
<accession>A0A3N0WW20</accession>
<name>A0A3N0WW20_9FLAO</name>
<dbReference type="Proteomes" id="UP000270224">
    <property type="component" value="Unassembled WGS sequence"/>
</dbReference>
<dbReference type="EMBL" id="RJUG01000003">
    <property type="protein sequence ID" value="ROI09173.1"/>
    <property type="molecule type" value="Genomic_DNA"/>
</dbReference>
<organism evidence="1 2">
    <name type="scientific">Kaistella daneshvariae</name>
    <dbReference type="NCBI Taxonomy" id="2487074"/>
    <lineage>
        <taxon>Bacteria</taxon>
        <taxon>Pseudomonadati</taxon>
        <taxon>Bacteroidota</taxon>
        <taxon>Flavobacteriia</taxon>
        <taxon>Flavobacteriales</taxon>
        <taxon>Weeksellaceae</taxon>
        <taxon>Chryseobacterium group</taxon>
        <taxon>Kaistella</taxon>
    </lineage>
</organism>